<name>A0A1M4WD19_LOKAT</name>
<evidence type="ECO:0000313" key="2">
    <source>
        <dbReference type="Proteomes" id="UP000183987"/>
    </source>
</evidence>
<sequence length="121" mass="12592">MVQQLAGSSLINPVDIDDDLYSGHIRSNPMTIAAGTYARGDVLEIDTATDKLSALVTAAKAFAIMPFTLTLAADQLLAVYTDGDFNEEVVGLNGVALAPTKTALSGRGINLRKWGAAPDAA</sequence>
<reference evidence="2" key="1">
    <citation type="submission" date="2016-11" db="EMBL/GenBank/DDBJ databases">
        <authorList>
            <person name="Varghese N."/>
            <person name="Submissions S."/>
        </authorList>
    </citation>
    <scope>NUCLEOTIDE SEQUENCE [LARGE SCALE GENOMIC DNA]</scope>
    <source>
        <strain evidence="2">DSM 29326</strain>
    </source>
</reference>
<protein>
    <recommendedName>
        <fullName evidence="3">Bacteriophage lambda head decoration protein D</fullName>
    </recommendedName>
</protein>
<dbReference type="EMBL" id="FQUE01000002">
    <property type="protein sequence ID" value="SHE78963.1"/>
    <property type="molecule type" value="Genomic_DNA"/>
</dbReference>
<dbReference type="Proteomes" id="UP000183987">
    <property type="component" value="Unassembled WGS sequence"/>
</dbReference>
<evidence type="ECO:0008006" key="3">
    <source>
        <dbReference type="Google" id="ProtNLM"/>
    </source>
</evidence>
<dbReference type="STRING" id="366533.SAMN05444339_10268"/>
<proteinExistence type="predicted"/>
<keyword evidence="2" id="KW-1185">Reference proteome</keyword>
<organism evidence="1 2">
    <name type="scientific">Loktanella atrilutea</name>
    <dbReference type="NCBI Taxonomy" id="366533"/>
    <lineage>
        <taxon>Bacteria</taxon>
        <taxon>Pseudomonadati</taxon>
        <taxon>Pseudomonadota</taxon>
        <taxon>Alphaproteobacteria</taxon>
        <taxon>Rhodobacterales</taxon>
        <taxon>Roseobacteraceae</taxon>
        <taxon>Loktanella</taxon>
    </lineage>
</organism>
<accession>A0A1M4WD19</accession>
<dbReference type="RefSeq" id="WP_072856229.1">
    <property type="nucleotide sequence ID" value="NZ_FQUE01000002.1"/>
</dbReference>
<evidence type="ECO:0000313" key="1">
    <source>
        <dbReference type="EMBL" id="SHE78963.1"/>
    </source>
</evidence>
<gene>
    <name evidence="1" type="ORF">SAMN05444339_10268</name>
</gene>
<dbReference type="AlphaFoldDB" id="A0A1M4WD19"/>
<dbReference type="OrthoDB" id="93246at2"/>